<dbReference type="Pfam" id="PF00575">
    <property type="entry name" value="S1"/>
    <property type="match status" value="1"/>
</dbReference>
<dbReference type="SMART" id="SM00316">
    <property type="entry name" value="S1"/>
    <property type="match status" value="2"/>
</dbReference>
<dbReference type="PANTHER" id="PTHR47559">
    <property type="entry name" value="OS03G0844900 PROTEIN"/>
    <property type="match status" value="1"/>
</dbReference>
<evidence type="ECO:0000313" key="3">
    <source>
        <dbReference type="EMBL" id="KAK9902739.1"/>
    </source>
</evidence>
<evidence type="ECO:0000259" key="2">
    <source>
        <dbReference type="PROSITE" id="PS50126"/>
    </source>
</evidence>
<dbReference type="Proteomes" id="UP001491310">
    <property type="component" value="Unassembled WGS sequence"/>
</dbReference>
<accession>A0ABR2YCZ4</accession>
<feature type="compositionally biased region" description="Basic and acidic residues" evidence="1">
    <location>
        <begin position="424"/>
        <end position="439"/>
    </location>
</feature>
<name>A0ABR2YCZ4_9CHLO</name>
<keyword evidence="4" id="KW-1185">Reference proteome</keyword>
<feature type="domain" description="S1 motif" evidence="2">
    <location>
        <begin position="217"/>
        <end position="290"/>
    </location>
</feature>
<feature type="domain" description="S1 motif" evidence="2">
    <location>
        <begin position="304"/>
        <end position="374"/>
    </location>
</feature>
<proteinExistence type="predicted"/>
<dbReference type="Gene3D" id="2.40.50.140">
    <property type="entry name" value="Nucleic acid-binding proteins"/>
    <property type="match status" value="1"/>
</dbReference>
<evidence type="ECO:0000256" key="1">
    <source>
        <dbReference type="SAM" id="MobiDB-lite"/>
    </source>
</evidence>
<protein>
    <recommendedName>
        <fullName evidence="2">S1 motif domain-containing protein</fullName>
    </recommendedName>
</protein>
<feature type="compositionally biased region" description="Basic and acidic residues" evidence="1">
    <location>
        <begin position="84"/>
        <end position="104"/>
    </location>
</feature>
<dbReference type="InterPro" id="IPR003029">
    <property type="entry name" value="S1_domain"/>
</dbReference>
<organism evidence="3 4">
    <name type="scientific">Coccomyxa subellipsoidea</name>
    <dbReference type="NCBI Taxonomy" id="248742"/>
    <lineage>
        <taxon>Eukaryota</taxon>
        <taxon>Viridiplantae</taxon>
        <taxon>Chlorophyta</taxon>
        <taxon>core chlorophytes</taxon>
        <taxon>Trebouxiophyceae</taxon>
        <taxon>Trebouxiophyceae incertae sedis</taxon>
        <taxon>Coccomyxaceae</taxon>
        <taxon>Coccomyxa</taxon>
    </lineage>
</organism>
<feature type="region of interest" description="Disordered" evidence="1">
    <location>
        <begin position="410"/>
        <end position="439"/>
    </location>
</feature>
<sequence>MPYSEHSETDTMDGLGMGRGLLIFTPEPVPLESVRQDATGDASASTGHAAPGDAFESMDERSGRRGTYRGRGKDGRGRRGGRGGRGDRGEKREPRGLKFEDPRRAPCTEHSLKLGDVVLGRVIRSQEKGSNIELLDDPRIVGFSLAVDGPYLMRDRVGYNQSNMLLPIGLVRPFTVKAIPEEMEYYGKGPLLSAKELDIDVAWERARQMQHACEEDKEILTVVVTDVNSGGLLATLESLPAFLPYSLMAKNKEDAWMSIEDVCEKYHGKTIEVGIKDVSPELRKVVLNMQQAANNRMFKKLRVGALVWGTVRRVEPYGVFVGIENTRFSGLLHISSISRAHVESVEDIFSVGDRVRAMLIGMDEGFSRISLSTAELEATPGDMLFLKDKVYEDAEVQAVEALKRLHQREEDERFYGNDRPPPARQDRDTSFDFNGDYKP</sequence>
<gene>
    <name evidence="3" type="ORF">WJX75_004406</name>
</gene>
<dbReference type="InterPro" id="IPR012340">
    <property type="entry name" value="NA-bd_OB-fold"/>
</dbReference>
<feature type="region of interest" description="Disordered" evidence="1">
    <location>
        <begin position="1"/>
        <end position="104"/>
    </location>
</feature>
<dbReference type="PROSITE" id="PS50126">
    <property type="entry name" value="S1"/>
    <property type="match status" value="2"/>
</dbReference>
<dbReference type="InterPro" id="IPR052757">
    <property type="entry name" value="Ribosomal_protein_S1"/>
</dbReference>
<evidence type="ECO:0000313" key="4">
    <source>
        <dbReference type="Proteomes" id="UP001491310"/>
    </source>
</evidence>
<dbReference type="EMBL" id="JALJOT010000015">
    <property type="protein sequence ID" value="KAK9902739.1"/>
    <property type="molecule type" value="Genomic_DNA"/>
</dbReference>
<dbReference type="PANTHER" id="PTHR47559:SF1">
    <property type="entry name" value="OS03G0844900 PROTEIN"/>
    <property type="match status" value="1"/>
</dbReference>
<dbReference type="SUPFAM" id="SSF50249">
    <property type="entry name" value="Nucleic acid-binding proteins"/>
    <property type="match status" value="2"/>
</dbReference>
<reference evidence="3 4" key="1">
    <citation type="journal article" date="2024" name="Nat. Commun.">
        <title>Phylogenomics reveals the evolutionary origins of lichenization in chlorophyte algae.</title>
        <authorList>
            <person name="Puginier C."/>
            <person name="Libourel C."/>
            <person name="Otte J."/>
            <person name="Skaloud P."/>
            <person name="Haon M."/>
            <person name="Grisel S."/>
            <person name="Petersen M."/>
            <person name="Berrin J.G."/>
            <person name="Delaux P.M."/>
            <person name="Dal Grande F."/>
            <person name="Keller J."/>
        </authorList>
    </citation>
    <scope>NUCLEOTIDE SEQUENCE [LARGE SCALE GENOMIC DNA]</scope>
    <source>
        <strain evidence="3 4">SAG 216-7</strain>
    </source>
</reference>
<comment type="caution">
    <text evidence="3">The sequence shown here is derived from an EMBL/GenBank/DDBJ whole genome shotgun (WGS) entry which is preliminary data.</text>
</comment>